<dbReference type="CDD" id="cd11660">
    <property type="entry name" value="SANT_TRF"/>
    <property type="match status" value="2"/>
</dbReference>
<keyword evidence="5" id="KW-1185">Reference proteome</keyword>
<accession>A0A4Y7J7F1</accession>
<reference evidence="4 5" key="1">
    <citation type="journal article" date="2018" name="Science">
        <title>The opium poppy genome and morphinan production.</title>
        <authorList>
            <person name="Guo L."/>
            <person name="Winzer T."/>
            <person name="Yang X."/>
            <person name="Li Y."/>
            <person name="Ning Z."/>
            <person name="He Z."/>
            <person name="Teodor R."/>
            <person name="Lu Y."/>
            <person name="Bowser T.A."/>
            <person name="Graham I.A."/>
            <person name="Ye K."/>
        </authorList>
    </citation>
    <scope>NUCLEOTIDE SEQUENCE [LARGE SCALE GENOMIC DNA]</scope>
    <source>
        <strain evidence="5">cv. HN1</strain>
        <tissue evidence="4">Leaves</tissue>
    </source>
</reference>
<dbReference type="Gramene" id="RZC57073">
    <property type="protein sequence ID" value="RZC57073"/>
    <property type="gene ID" value="C5167_004376"/>
</dbReference>
<feature type="domain" description="HTH myb-type" evidence="3">
    <location>
        <begin position="698"/>
        <end position="756"/>
    </location>
</feature>
<evidence type="ECO:0000313" key="5">
    <source>
        <dbReference type="Proteomes" id="UP000316621"/>
    </source>
</evidence>
<dbReference type="Pfam" id="PF13921">
    <property type="entry name" value="Myb_DNA-bind_6"/>
    <property type="match status" value="1"/>
</dbReference>
<dbReference type="PANTHER" id="PTHR47206">
    <property type="entry name" value="HOMEODOMAIN-LIKE SUPERFAMILY PROTEIN"/>
    <property type="match status" value="1"/>
</dbReference>
<gene>
    <name evidence="4" type="ORF">C5167_004376</name>
</gene>
<sequence length="878" mass="95560">MVIGEQMTQNLSKLPTVEAAASDPMQLDNHHIEKEKENTKTPPAAAKSSDNNHRTEHLTYENERWMAKLVNGGYCNCSISLVSEYGGEASNSKQLKLPSGQDVLTSYALWSGQLANLNKSAVYFSKGVPLSRQNQVTQLLGVKKMEINDEYLGFQLLKPAHRAPEFVITLFMIVIFKSQKLKIKSNDGRQLVSQGPYGLPNSLILAQLHGSFSDLALFWFVTIEEEEEEEKSKQWVSSPSQPKLRVKYGSSKRELQMASSDNNTQRRRRKVLIRKEDIASVLTRYSEPTKLSLLEEVAQYPDVKIDWNVLVKKTTTGITNGAEYQKLWRHLAYCDKLPETVEEKPKEQHLEYELEAFPPATDEASLEAAACVKVLLASGLQDDAGGGSATVEAPLTINIPTWQDYKSPLDNPLLCSLKGINITVPVSVQKQLWTAVRTAEEGLDATVSNAGGQAGIGKKKHWTAEEDNELIAAVKKFGKRNWADIVKADIFKGDRTASQLSQRWGIIRKRLKLEAGGGELIARQRATNRAVSSALNMPIINSLLAAYAASVVPNPMVQEAAVAAGARIATHLTAKSLRKAARSKKSPMPGVHYICTGLSSASPATYSTSVPSVSPPPPTPAEKSQVPSASVEAPSTINRPTCQDSKSPLDNNPQPCSLNGMDTIVPVSVQKQSSPPAVTIAKGLDGTVSNAVVGRPAKRKRNKSPWTTEEDNELFAAVKKFGERNWVNILKADILKGDRSAAQLSHRWGIIRNRQNELPDQWLATNRAVTRALNTPMNNSLSAACTVGPANLVASAATVSSPQIPLQTTKGTSGVMAKRRSITKKTAPVVPNPMIQTAAISAGSRIATPPTAIPLLKSCTIQTAVHNKHQLCDTTVNP</sequence>
<protein>
    <recommendedName>
        <fullName evidence="6">MYB transcription factor</fullName>
    </recommendedName>
</protein>
<feature type="region of interest" description="Disordered" evidence="1">
    <location>
        <begin position="605"/>
        <end position="652"/>
    </location>
</feature>
<evidence type="ECO:0000256" key="1">
    <source>
        <dbReference type="SAM" id="MobiDB-lite"/>
    </source>
</evidence>
<dbReference type="Proteomes" id="UP000316621">
    <property type="component" value="Chromosome 4"/>
</dbReference>
<name>A0A4Y7J7F1_PAPSO</name>
<organism evidence="4 5">
    <name type="scientific">Papaver somniferum</name>
    <name type="common">Opium poppy</name>
    <dbReference type="NCBI Taxonomy" id="3469"/>
    <lineage>
        <taxon>Eukaryota</taxon>
        <taxon>Viridiplantae</taxon>
        <taxon>Streptophyta</taxon>
        <taxon>Embryophyta</taxon>
        <taxon>Tracheophyta</taxon>
        <taxon>Spermatophyta</taxon>
        <taxon>Magnoliopsida</taxon>
        <taxon>Ranunculales</taxon>
        <taxon>Papaveraceae</taxon>
        <taxon>Papaveroideae</taxon>
        <taxon>Papaver</taxon>
    </lineage>
</organism>
<dbReference type="Gene3D" id="1.10.10.60">
    <property type="entry name" value="Homeodomain-like"/>
    <property type="match status" value="2"/>
</dbReference>
<dbReference type="InterPro" id="IPR001005">
    <property type="entry name" value="SANT/Myb"/>
</dbReference>
<dbReference type="SUPFAM" id="SSF46689">
    <property type="entry name" value="Homeodomain-like"/>
    <property type="match status" value="2"/>
</dbReference>
<proteinExistence type="predicted"/>
<dbReference type="AlphaFoldDB" id="A0A4Y7J7F1"/>
<dbReference type="SMART" id="SM00717">
    <property type="entry name" value="SANT"/>
    <property type="match status" value="2"/>
</dbReference>
<dbReference type="InterPro" id="IPR009057">
    <property type="entry name" value="Homeodomain-like_sf"/>
</dbReference>
<feature type="compositionally biased region" description="Polar residues" evidence="1">
    <location>
        <begin position="625"/>
        <end position="652"/>
    </location>
</feature>
<dbReference type="PANTHER" id="PTHR47206:SF1">
    <property type="entry name" value="HOMEODOMAIN-LIKE SUPERFAMILY PROTEIN"/>
    <property type="match status" value="1"/>
</dbReference>
<feature type="region of interest" description="Disordered" evidence="1">
    <location>
        <begin position="34"/>
        <end position="55"/>
    </location>
</feature>
<dbReference type="Pfam" id="PF00249">
    <property type="entry name" value="Myb_DNA-binding"/>
    <property type="match status" value="1"/>
</dbReference>
<dbReference type="EMBL" id="CM010718">
    <property type="protein sequence ID" value="RZC57073.1"/>
    <property type="molecule type" value="Genomic_DNA"/>
</dbReference>
<evidence type="ECO:0000259" key="3">
    <source>
        <dbReference type="PROSITE" id="PS51294"/>
    </source>
</evidence>
<feature type="domain" description="HTH myb-type" evidence="3">
    <location>
        <begin position="458"/>
        <end position="512"/>
    </location>
</feature>
<evidence type="ECO:0000313" key="4">
    <source>
        <dbReference type="EMBL" id="RZC57073.1"/>
    </source>
</evidence>
<dbReference type="InterPro" id="IPR017930">
    <property type="entry name" value="Myb_dom"/>
</dbReference>
<evidence type="ECO:0008006" key="6">
    <source>
        <dbReference type="Google" id="ProtNLM"/>
    </source>
</evidence>
<feature type="domain" description="Myb-like" evidence="2">
    <location>
        <begin position="458"/>
        <end position="504"/>
    </location>
</feature>
<feature type="domain" description="Myb-like" evidence="2">
    <location>
        <begin position="698"/>
        <end position="748"/>
    </location>
</feature>
<evidence type="ECO:0000259" key="2">
    <source>
        <dbReference type="PROSITE" id="PS50090"/>
    </source>
</evidence>
<dbReference type="PROSITE" id="PS50090">
    <property type="entry name" value="MYB_LIKE"/>
    <property type="match status" value="2"/>
</dbReference>
<dbReference type="PROSITE" id="PS51294">
    <property type="entry name" value="HTH_MYB"/>
    <property type="match status" value="2"/>
</dbReference>